<feature type="domain" description="Bacterial DNA polymerase III alpha subunit NTPase" evidence="9">
    <location>
        <begin position="3"/>
        <end position="86"/>
    </location>
</feature>
<comment type="catalytic activity">
    <reaction evidence="7">
        <text>DNA(n) + a 2'-deoxyribonucleoside 5'-triphosphate = DNA(n+1) + diphosphate</text>
        <dbReference type="Rhea" id="RHEA:22508"/>
        <dbReference type="Rhea" id="RHEA-COMP:17339"/>
        <dbReference type="Rhea" id="RHEA-COMP:17340"/>
        <dbReference type="ChEBI" id="CHEBI:33019"/>
        <dbReference type="ChEBI" id="CHEBI:61560"/>
        <dbReference type="ChEBI" id="CHEBI:173112"/>
        <dbReference type="EC" id="2.7.7.7"/>
    </reaction>
</comment>
<feature type="domain" description="DNA polymerase III alpha subunit finger" evidence="11">
    <location>
        <begin position="89"/>
        <end position="251"/>
    </location>
</feature>
<dbReference type="InterPro" id="IPR029460">
    <property type="entry name" value="DNAPol_HHH"/>
</dbReference>
<dbReference type="InterPro" id="IPR012340">
    <property type="entry name" value="NA-bd_OB-fold"/>
</dbReference>
<dbReference type="EC" id="2.7.7.7" evidence="2"/>
<dbReference type="NCBIfam" id="TIGR00594">
    <property type="entry name" value="polc"/>
    <property type="match status" value="1"/>
</dbReference>
<comment type="subcellular location">
    <subcellularLocation>
        <location evidence="1">Cytoplasm</location>
    </subcellularLocation>
</comment>
<dbReference type="GO" id="GO:0003887">
    <property type="term" value="F:DNA-directed DNA polymerase activity"/>
    <property type="evidence" value="ECO:0007669"/>
    <property type="project" value="UniProtKB-KW"/>
</dbReference>
<dbReference type="Pfam" id="PF17657">
    <property type="entry name" value="DNA_pol3_finger"/>
    <property type="match status" value="1"/>
</dbReference>
<gene>
    <name evidence="12" type="primary">dnaE</name>
    <name evidence="12" type="ORF">AKJ56_00005</name>
</gene>
<evidence type="ECO:0000259" key="9">
    <source>
        <dbReference type="Pfam" id="PF07733"/>
    </source>
</evidence>
<dbReference type="EMBL" id="LHYJ01000001">
    <property type="protein sequence ID" value="KXB08833.1"/>
    <property type="molecule type" value="Genomic_DNA"/>
</dbReference>
<evidence type="ECO:0000256" key="1">
    <source>
        <dbReference type="ARBA" id="ARBA00004496"/>
    </source>
</evidence>
<name>A0A133VQY0_9EURY</name>
<dbReference type="InterPro" id="IPR004805">
    <property type="entry name" value="DnaE2/DnaE/PolC"/>
</dbReference>
<evidence type="ECO:0000256" key="4">
    <source>
        <dbReference type="ARBA" id="ARBA00022695"/>
    </source>
</evidence>
<evidence type="ECO:0000256" key="3">
    <source>
        <dbReference type="ARBA" id="ARBA00022679"/>
    </source>
</evidence>
<dbReference type="GO" id="GO:0005737">
    <property type="term" value="C:cytoplasm"/>
    <property type="evidence" value="ECO:0007669"/>
    <property type="project" value="UniProtKB-SubCell"/>
</dbReference>
<evidence type="ECO:0000256" key="2">
    <source>
        <dbReference type="ARBA" id="ARBA00012417"/>
    </source>
</evidence>
<keyword evidence="13" id="KW-1185">Reference proteome</keyword>
<dbReference type="InterPro" id="IPR040982">
    <property type="entry name" value="DNA_pol3_finger"/>
</dbReference>
<evidence type="ECO:0000259" key="11">
    <source>
        <dbReference type="Pfam" id="PF17657"/>
    </source>
</evidence>
<dbReference type="InterPro" id="IPR004365">
    <property type="entry name" value="NA-bd_OB_tRNA"/>
</dbReference>
<evidence type="ECO:0000256" key="5">
    <source>
        <dbReference type="ARBA" id="ARBA00022705"/>
    </source>
</evidence>
<dbReference type="Pfam" id="PF07733">
    <property type="entry name" value="DNA_pol3_alpha"/>
    <property type="match status" value="1"/>
</dbReference>
<dbReference type="Pfam" id="PF14579">
    <property type="entry name" value="HHH_6"/>
    <property type="match status" value="1"/>
</dbReference>
<dbReference type="PANTHER" id="PTHR32294">
    <property type="entry name" value="DNA POLYMERASE III SUBUNIT ALPHA"/>
    <property type="match status" value="1"/>
</dbReference>
<evidence type="ECO:0000256" key="6">
    <source>
        <dbReference type="ARBA" id="ARBA00022932"/>
    </source>
</evidence>
<evidence type="ECO:0000259" key="8">
    <source>
        <dbReference type="Pfam" id="PF01336"/>
    </source>
</evidence>
<evidence type="ECO:0000313" key="12">
    <source>
        <dbReference type="EMBL" id="KXB08833.1"/>
    </source>
</evidence>
<dbReference type="GO" id="GO:0003676">
    <property type="term" value="F:nucleic acid binding"/>
    <property type="evidence" value="ECO:0007669"/>
    <property type="project" value="InterPro"/>
</dbReference>
<keyword evidence="4 12" id="KW-0548">Nucleotidyltransferase</keyword>
<dbReference type="AlphaFoldDB" id="A0A133VQY0"/>
<dbReference type="PANTHER" id="PTHR32294:SF0">
    <property type="entry name" value="DNA POLYMERASE III SUBUNIT ALPHA"/>
    <property type="match status" value="1"/>
</dbReference>
<dbReference type="PATRIC" id="fig|1698285.3.peg.1"/>
<keyword evidence="3 12" id="KW-0808">Transferase</keyword>
<dbReference type="Gene3D" id="1.10.150.870">
    <property type="match status" value="1"/>
</dbReference>
<dbReference type="Gene3D" id="2.40.50.140">
    <property type="entry name" value="Nucleic acid-binding proteins"/>
    <property type="match status" value="1"/>
</dbReference>
<dbReference type="Pfam" id="PF01336">
    <property type="entry name" value="tRNA_anti-codon"/>
    <property type="match status" value="1"/>
</dbReference>
<comment type="caution">
    <text evidence="12">The sequence shown here is derived from an EMBL/GenBank/DDBJ whole genome shotgun (WGS) entry which is preliminary data.</text>
</comment>
<organism evidence="12 13">
    <name type="scientific">candidate division MSBL1 archaeon SCGC-AAA382N08</name>
    <dbReference type="NCBI Taxonomy" id="1698285"/>
    <lineage>
        <taxon>Archaea</taxon>
        <taxon>Methanobacteriati</taxon>
        <taxon>Methanobacteriota</taxon>
        <taxon>candidate division MSBL1</taxon>
    </lineage>
</organism>
<sequence length="601" mass="69094">TLEEIQEFKELYQQDEKAEKLINLGKKLEGVARHASTHACGAVISDVPLDQIIPTQHPSQSDQNIITQYEMHSVEDLGLLKMDFLGLKNLTIIEDTLSRIYEVHGKNIDIENIPLDDEKTFELFQNANSTGVFQMESSGMRRYLEQLKPTEFEDIIAMVSLYRPGPMKNIPKYIARKHGEQEVEYLHPKLEPILKPTYGIIVYQEQVMKIAQKLAGFSLEEADILRKAIGKKIRSLLEDQKEKFITGMKKNDIEQQVAQQIWDWIEPFAEYSFNKSHATAYAMIAYRTAYLKAHYPVEFMSALLTSKKNDVDQVAGLIEECRKMGIEVLPPDINESFRNFSVVAEEDKIRFGLLAIKNVGEKVVENIVKERRSNGSFESMEDFLSRVDSKGLNKTALECLIKVGAFDRFDKRNKLLSNLEELLGFSKEIRKRSNSNQQNLFQDRFDAKLTLQKADRASQNQKLQWERELLGLFVSGDPLDRYQRQLKNTFPLQQIKEDLEKQQDGPRNPFSRKIVPGKKVKVGGMINNVKQIRTKNGNSMLFVKLRGLTDKMEVVVFPSTLNKHSKAFKENNVVLMKGKVDKRNDEPKIICEEVEKIVNSN</sequence>
<feature type="domain" description="OB" evidence="8">
    <location>
        <begin position="520"/>
        <end position="597"/>
    </location>
</feature>
<proteinExistence type="predicted"/>
<protein>
    <recommendedName>
        <fullName evidence="2">DNA-directed DNA polymerase</fullName>
        <ecNumber evidence="2">2.7.7.7</ecNumber>
    </recommendedName>
</protein>
<keyword evidence="5" id="KW-0235">DNA replication</keyword>
<evidence type="ECO:0000256" key="7">
    <source>
        <dbReference type="ARBA" id="ARBA00049244"/>
    </source>
</evidence>
<dbReference type="GO" id="GO:0008408">
    <property type="term" value="F:3'-5' exonuclease activity"/>
    <property type="evidence" value="ECO:0007669"/>
    <property type="project" value="InterPro"/>
</dbReference>
<feature type="domain" description="DNA polymerase helix-hairpin-helix motif" evidence="10">
    <location>
        <begin position="325"/>
        <end position="412"/>
    </location>
</feature>
<dbReference type="CDD" id="cd04485">
    <property type="entry name" value="DnaE_OBF"/>
    <property type="match status" value="1"/>
</dbReference>
<evidence type="ECO:0000259" key="10">
    <source>
        <dbReference type="Pfam" id="PF14579"/>
    </source>
</evidence>
<dbReference type="Proteomes" id="UP000070175">
    <property type="component" value="Unassembled WGS sequence"/>
</dbReference>
<evidence type="ECO:0000313" key="13">
    <source>
        <dbReference type="Proteomes" id="UP000070175"/>
    </source>
</evidence>
<keyword evidence="6" id="KW-0239">DNA-directed DNA polymerase</keyword>
<reference evidence="12 13" key="1">
    <citation type="journal article" date="2016" name="Sci. Rep.">
        <title>Metabolic traits of an uncultured archaeal lineage -MSBL1- from brine pools of the Red Sea.</title>
        <authorList>
            <person name="Mwirichia R."/>
            <person name="Alam I."/>
            <person name="Rashid M."/>
            <person name="Vinu M."/>
            <person name="Ba-Alawi W."/>
            <person name="Anthony Kamau A."/>
            <person name="Kamanda Ngugi D."/>
            <person name="Goker M."/>
            <person name="Klenk H.P."/>
            <person name="Bajic V."/>
            <person name="Stingl U."/>
        </authorList>
    </citation>
    <scope>NUCLEOTIDE SEQUENCE [LARGE SCALE GENOMIC DNA]</scope>
    <source>
        <strain evidence="12">SCGC-AAA382N08</strain>
    </source>
</reference>
<dbReference type="GO" id="GO:0006260">
    <property type="term" value="P:DNA replication"/>
    <property type="evidence" value="ECO:0007669"/>
    <property type="project" value="UniProtKB-KW"/>
</dbReference>
<dbReference type="InterPro" id="IPR011708">
    <property type="entry name" value="DNA_pol3_alpha_NTPase_dom"/>
</dbReference>
<accession>A0A133VQY0</accession>
<feature type="non-terminal residue" evidence="12">
    <location>
        <position position="1"/>
    </location>
</feature>